<keyword evidence="1" id="KW-0560">Oxidoreductase</keyword>
<dbReference type="InterPro" id="IPR036291">
    <property type="entry name" value="NAD(P)-bd_dom_sf"/>
</dbReference>
<dbReference type="InterPro" id="IPR028939">
    <property type="entry name" value="P5C_Rdtase_cat_N"/>
</dbReference>
<name>A0ABQ6IN06_9MICO</name>
<evidence type="ECO:0000256" key="1">
    <source>
        <dbReference type="ARBA" id="ARBA00023002"/>
    </source>
</evidence>
<dbReference type="Pfam" id="PF03807">
    <property type="entry name" value="F420_oxidored"/>
    <property type="match status" value="1"/>
</dbReference>
<proteinExistence type="predicted"/>
<sequence length="246" mass="25871">MKIGIIGVGNIGTTLAQRLPRAGHDVLVANSRGPETIEADVTSAGARAVTAQEAATEVDVLILSIPLARIPDLAPVVAAADERTVVIDTSNYYPARDGQIEALDDGQVESEWVVEQLGRSIVKAWNAVLADTLAAAGSGDAGRIAIPVAGDDERASAVARQLVEETGLDAVDAGSLSESWRQQPGSPVYCTSLTAEQIPSALAAAQKDRLPRRRDLAIDVITNKVDDPSATVDAAFLTQLNRLLYR</sequence>
<organism evidence="3 4">
    <name type="scientific">Mobilicoccus caccae</name>
    <dbReference type="NCBI Taxonomy" id="1859295"/>
    <lineage>
        <taxon>Bacteria</taxon>
        <taxon>Bacillati</taxon>
        <taxon>Actinomycetota</taxon>
        <taxon>Actinomycetes</taxon>
        <taxon>Micrococcales</taxon>
        <taxon>Dermatophilaceae</taxon>
        <taxon>Mobilicoccus</taxon>
    </lineage>
</organism>
<evidence type="ECO:0000259" key="2">
    <source>
        <dbReference type="Pfam" id="PF03807"/>
    </source>
</evidence>
<accession>A0ABQ6IN06</accession>
<comment type="caution">
    <text evidence="3">The sequence shown here is derived from an EMBL/GenBank/DDBJ whole genome shotgun (WGS) entry which is preliminary data.</text>
</comment>
<protein>
    <submittedName>
        <fullName evidence="3">3-hydroxyisobutyrate dehydrogenase</fullName>
    </submittedName>
</protein>
<gene>
    <name evidence="3" type="ORF">GCM10025883_01440</name>
</gene>
<evidence type="ECO:0000313" key="4">
    <source>
        <dbReference type="Proteomes" id="UP001157126"/>
    </source>
</evidence>
<dbReference type="PANTHER" id="PTHR14239">
    <property type="entry name" value="DUDULIN-RELATED"/>
    <property type="match status" value="1"/>
</dbReference>
<dbReference type="InterPro" id="IPR051267">
    <property type="entry name" value="STEAP_metalloreductase"/>
</dbReference>
<dbReference type="RefSeq" id="WP_431310503.1">
    <property type="nucleotide sequence ID" value="NZ_BSUO01000001.1"/>
</dbReference>
<reference evidence="4" key="1">
    <citation type="journal article" date="2019" name="Int. J. Syst. Evol. Microbiol.">
        <title>The Global Catalogue of Microorganisms (GCM) 10K type strain sequencing project: providing services to taxonomists for standard genome sequencing and annotation.</title>
        <authorList>
            <consortium name="The Broad Institute Genomics Platform"/>
            <consortium name="The Broad Institute Genome Sequencing Center for Infectious Disease"/>
            <person name="Wu L."/>
            <person name="Ma J."/>
        </authorList>
    </citation>
    <scope>NUCLEOTIDE SEQUENCE [LARGE SCALE GENOMIC DNA]</scope>
    <source>
        <strain evidence="4">NBRC 113072</strain>
    </source>
</reference>
<dbReference type="Gene3D" id="3.40.50.720">
    <property type="entry name" value="NAD(P)-binding Rossmann-like Domain"/>
    <property type="match status" value="1"/>
</dbReference>
<dbReference type="SUPFAM" id="SSF51735">
    <property type="entry name" value="NAD(P)-binding Rossmann-fold domains"/>
    <property type="match status" value="1"/>
</dbReference>
<keyword evidence="4" id="KW-1185">Reference proteome</keyword>
<dbReference type="Proteomes" id="UP001157126">
    <property type="component" value="Unassembled WGS sequence"/>
</dbReference>
<feature type="domain" description="Pyrroline-5-carboxylate reductase catalytic N-terminal" evidence="2">
    <location>
        <begin position="2"/>
        <end position="92"/>
    </location>
</feature>
<evidence type="ECO:0000313" key="3">
    <source>
        <dbReference type="EMBL" id="GMA38099.1"/>
    </source>
</evidence>
<dbReference type="EMBL" id="BSUO01000001">
    <property type="protein sequence ID" value="GMA38099.1"/>
    <property type="molecule type" value="Genomic_DNA"/>
</dbReference>